<proteinExistence type="predicted"/>
<evidence type="ECO:0000313" key="1">
    <source>
        <dbReference type="EMBL" id="ERL64966.1"/>
    </source>
</evidence>
<keyword evidence="2" id="KW-1185">Reference proteome</keyword>
<name>U4TJG6_9LACO</name>
<sequence length="47" mass="5235">MSAVPPGILRAEPPVTWSISMMDFDRLGAGALITRHFDRFLVTFWAG</sequence>
<gene>
    <name evidence="1" type="ORF">L248_3128</name>
</gene>
<accession>U4TJG6</accession>
<dbReference type="EMBL" id="KI271590">
    <property type="protein sequence ID" value="ERL64966.1"/>
    <property type="molecule type" value="Genomic_DNA"/>
</dbReference>
<reference evidence="2" key="1">
    <citation type="journal article" date="2013" name="Genome Announc.">
        <title>Whole-Genome Sequencing of Lactobacillus shenzhenensis Strain LY-73T.</title>
        <authorList>
            <person name="Lin Z."/>
            <person name="Liu Z."/>
            <person name="Yang R."/>
            <person name="Zou Y."/>
            <person name="Wan D."/>
            <person name="Chen J."/>
            <person name="Guo M."/>
            <person name="Zhao J."/>
            <person name="Fang C."/>
            <person name="Yang R."/>
            <person name="Liu F."/>
        </authorList>
    </citation>
    <scope>NUCLEOTIDE SEQUENCE [LARGE SCALE GENOMIC DNA]</scope>
    <source>
        <strain evidence="2">LY-73</strain>
    </source>
</reference>
<dbReference type="AlphaFoldDB" id="U4TJG6"/>
<dbReference type="HOGENOM" id="CLU_3169634_0_0_9"/>
<protein>
    <submittedName>
        <fullName evidence="1">Uncharacterized protein</fullName>
    </submittedName>
</protein>
<dbReference type="STRING" id="1231336.L248_3128"/>
<dbReference type="Proteomes" id="UP000030647">
    <property type="component" value="Unassembled WGS sequence"/>
</dbReference>
<evidence type="ECO:0000313" key="2">
    <source>
        <dbReference type="Proteomes" id="UP000030647"/>
    </source>
</evidence>
<organism evidence="1 2">
    <name type="scientific">Schleiferilactobacillus shenzhenensis LY-73</name>
    <dbReference type="NCBI Taxonomy" id="1231336"/>
    <lineage>
        <taxon>Bacteria</taxon>
        <taxon>Bacillati</taxon>
        <taxon>Bacillota</taxon>
        <taxon>Bacilli</taxon>
        <taxon>Lactobacillales</taxon>
        <taxon>Lactobacillaceae</taxon>
        <taxon>Schleiferilactobacillus</taxon>
    </lineage>
</organism>